<accession>A0A438F8V7</accession>
<dbReference type="EMBL" id="QGNW01001077">
    <property type="protein sequence ID" value="RVW56387.1"/>
    <property type="molecule type" value="Genomic_DNA"/>
</dbReference>
<reference evidence="1 2" key="1">
    <citation type="journal article" date="2018" name="PLoS Genet.">
        <title>Population sequencing reveals clonal diversity and ancestral inbreeding in the grapevine cultivar Chardonnay.</title>
        <authorList>
            <person name="Roach M.J."/>
            <person name="Johnson D.L."/>
            <person name="Bohlmann J."/>
            <person name="van Vuuren H.J."/>
            <person name="Jones S.J."/>
            <person name="Pretorius I.S."/>
            <person name="Schmidt S.A."/>
            <person name="Borneman A.R."/>
        </authorList>
    </citation>
    <scope>NUCLEOTIDE SEQUENCE [LARGE SCALE GENOMIC DNA]</scope>
    <source>
        <strain evidence="2">cv. Chardonnay</strain>
        <tissue evidence="1">Leaf</tissue>
    </source>
</reference>
<name>A0A438F8V7_VITVI</name>
<evidence type="ECO:0000313" key="2">
    <source>
        <dbReference type="Proteomes" id="UP000288805"/>
    </source>
</evidence>
<evidence type="ECO:0000313" key="1">
    <source>
        <dbReference type="EMBL" id="RVW56387.1"/>
    </source>
</evidence>
<proteinExistence type="predicted"/>
<gene>
    <name evidence="1" type="ORF">CK203_072599</name>
</gene>
<dbReference type="AlphaFoldDB" id="A0A438F8V7"/>
<comment type="caution">
    <text evidence="1">The sequence shown here is derived from an EMBL/GenBank/DDBJ whole genome shotgun (WGS) entry which is preliminary data.</text>
</comment>
<sequence length="134" mass="15461">MSDQSEAIREERLSLEISVARELGTMRSPWVNKKFLGVCKKGALSNSRKDRELKKLFSSIYEGNIGKEKWNKEVVSIVSARKDSAFEYINYWDSVERLGPFANEDRGSQKVAKDEYSHLAILEETSWRQKSRAL</sequence>
<dbReference type="Proteomes" id="UP000288805">
    <property type="component" value="Unassembled WGS sequence"/>
</dbReference>
<protein>
    <submittedName>
        <fullName evidence="1">Uncharacterized protein</fullName>
    </submittedName>
</protein>
<organism evidence="1 2">
    <name type="scientific">Vitis vinifera</name>
    <name type="common">Grape</name>
    <dbReference type="NCBI Taxonomy" id="29760"/>
    <lineage>
        <taxon>Eukaryota</taxon>
        <taxon>Viridiplantae</taxon>
        <taxon>Streptophyta</taxon>
        <taxon>Embryophyta</taxon>
        <taxon>Tracheophyta</taxon>
        <taxon>Spermatophyta</taxon>
        <taxon>Magnoliopsida</taxon>
        <taxon>eudicotyledons</taxon>
        <taxon>Gunneridae</taxon>
        <taxon>Pentapetalae</taxon>
        <taxon>rosids</taxon>
        <taxon>Vitales</taxon>
        <taxon>Vitaceae</taxon>
        <taxon>Viteae</taxon>
        <taxon>Vitis</taxon>
    </lineage>
</organism>